<keyword evidence="2" id="KW-1185">Reference proteome</keyword>
<gene>
    <name evidence="1" type="ORF">R3W88_027007</name>
</gene>
<reference evidence="1 2" key="1">
    <citation type="submission" date="2023-10" db="EMBL/GenBank/DDBJ databases">
        <title>Genome-Wide Identification Analysis in wild type Solanum Pinnatisectum Reveals Some Genes Defensing Phytophthora Infestans.</title>
        <authorList>
            <person name="Sun C."/>
        </authorList>
    </citation>
    <scope>NUCLEOTIDE SEQUENCE [LARGE SCALE GENOMIC DNA]</scope>
    <source>
        <strain evidence="1">LQN</strain>
        <tissue evidence="1">Leaf</tissue>
    </source>
</reference>
<evidence type="ECO:0000313" key="1">
    <source>
        <dbReference type="EMBL" id="KAK4724228.1"/>
    </source>
</evidence>
<evidence type="ECO:0008006" key="3">
    <source>
        <dbReference type="Google" id="ProtNLM"/>
    </source>
</evidence>
<sequence>MSQASQTSNAKKSYVCHCGILAMLRTSHTNTNPGRLFFNCAFENKDLLLTLFKEAKEQRDHFKGLLKDTEIDRDQLKQRLILAEEKEKGLKIILYGLLLVVAFWKCLMGMQ</sequence>
<accession>A0AAV9LG32</accession>
<protein>
    <recommendedName>
        <fullName evidence="3">Zinc finger GRF-type domain-containing protein</fullName>
    </recommendedName>
</protein>
<evidence type="ECO:0000313" key="2">
    <source>
        <dbReference type="Proteomes" id="UP001311915"/>
    </source>
</evidence>
<dbReference type="AlphaFoldDB" id="A0AAV9LG32"/>
<organism evidence="1 2">
    <name type="scientific">Solanum pinnatisectum</name>
    <name type="common">tansyleaf nightshade</name>
    <dbReference type="NCBI Taxonomy" id="50273"/>
    <lineage>
        <taxon>Eukaryota</taxon>
        <taxon>Viridiplantae</taxon>
        <taxon>Streptophyta</taxon>
        <taxon>Embryophyta</taxon>
        <taxon>Tracheophyta</taxon>
        <taxon>Spermatophyta</taxon>
        <taxon>Magnoliopsida</taxon>
        <taxon>eudicotyledons</taxon>
        <taxon>Gunneridae</taxon>
        <taxon>Pentapetalae</taxon>
        <taxon>asterids</taxon>
        <taxon>lamiids</taxon>
        <taxon>Solanales</taxon>
        <taxon>Solanaceae</taxon>
        <taxon>Solanoideae</taxon>
        <taxon>Solaneae</taxon>
        <taxon>Solanum</taxon>
    </lineage>
</organism>
<dbReference type="Proteomes" id="UP001311915">
    <property type="component" value="Unassembled WGS sequence"/>
</dbReference>
<dbReference type="EMBL" id="JAWPEI010000006">
    <property type="protein sequence ID" value="KAK4724228.1"/>
    <property type="molecule type" value="Genomic_DNA"/>
</dbReference>
<name>A0AAV9LG32_9SOLN</name>
<comment type="caution">
    <text evidence="1">The sequence shown here is derived from an EMBL/GenBank/DDBJ whole genome shotgun (WGS) entry which is preliminary data.</text>
</comment>
<proteinExistence type="predicted"/>